<dbReference type="AlphaFoldDB" id="A0A366JKC8"/>
<proteinExistence type="predicted"/>
<keyword evidence="3" id="KW-1185">Reference proteome</keyword>
<keyword evidence="1" id="KW-0732">Signal</keyword>
<evidence type="ECO:0000313" key="3">
    <source>
        <dbReference type="Proteomes" id="UP000252731"/>
    </source>
</evidence>
<evidence type="ECO:0000313" key="2">
    <source>
        <dbReference type="EMBL" id="RBP87895.1"/>
    </source>
</evidence>
<comment type="caution">
    <text evidence="2">The sequence shown here is derived from an EMBL/GenBank/DDBJ whole genome shotgun (WGS) entry which is preliminary data.</text>
</comment>
<sequence length="435" mass="47967">MKKKTLAKGITGLALAALLVQPLALNGSAKQTDPVELKIYSEKAPSIQKTLDAFSKDETLKKVKAQLDRGALRAEKIGLSNKGEGQELAADVRTVREDKNLQKQLANRLKSGAKVYLYGGVTIDEYKDLMEISEVSVKVKDEKAKDLNLTFGGEKEKAEKEGKKLKQNPYSLAAEDENSYDIVGYSIVEANENKFAVTNISVFDDAGNEIEPTEEYYIREILEISADTAAKIEVQTFSLGSIFGLNRVHADSEPVTSSPTRITATAYYNGVIAGRTYTDWVLEKAGDSDSSFDYFLVNDKTTISGANGFVAKYLKSDHDIPYDSDYIIDWDPDDDTSSPYNLSFGVPFSAAWSFDMSNSPKVNNIGSQPYDYGRWEVTPGGLSSSINGVRFEPATTWKSAGTYASMDIREYGTFRNAKNIAAYSSVKIDVNYDYN</sequence>
<name>A0A366JKC8_CYTFI</name>
<dbReference type="RefSeq" id="WP_113885152.1">
    <property type="nucleotide sequence ID" value="NZ_QNSF01000017.1"/>
</dbReference>
<organism evidence="2 3">
    <name type="scientific">Cytobacillus firmus</name>
    <name type="common">Bacillus firmus</name>
    <dbReference type="NCBI Taxonomy" id="1399"/>
    <lineage>
        <taxon>Bacteria</taxon>
        <taxon>Bacillati</taxon>
        <taxon>Bacillota</taxon>
        <taxon>Bacilli</taxon>
        <taxon>Bacillales</taxon>
        <taxon>Bacillaceae</taxon>
        <taxon>Cytobacillus</taxon>
    </lineage>
</organism>
<evidence type="ECO:0000256" key="1">
    <source>
        <dbReference type="SAM" id="SignalP"/>
    </source>
</evidence>
<dbReference type="Proteomes" id="UP000252731">
    <property type="component" value="Unassembled WGS sequence"/>
</dbReference>
<reference evidence="2 3" key="1">
    <citation type="submission" date="2018-06" db="EMBL/GenBank/DDBJ databases">
        <title>Freshwater and sediment microbial communities from various areas in North America, analyzing microbe dynamics in response to fracking.</title>
        <authorList>
            <person name="Lamendella R."/>
        </authorList>
    </citation>
    <scope>NUCLEOTIDE SEQUENCE [LARGE SCALE GENOMIC DNA]</scope>
    <source>
        <strain evidence="2 3">14_TX</strain>
    </source>
</reference>
<feature type="signal peptide" evidence="1">
    <location>
        <begin position="1"/>
        <end position="29"/>
    </location>
</feature>
<dbReference type="OrthoDB" id="2918548at2"/>
<gene>
    <name evidence="2" type="ORF">DFO70_11786</name>
</gene>
<feature type="chain" id="PRO_5039232632" evidence="1">
    <location>
        <begin position="30"/>
        <end position="435"/>
    </location>
</feature>
<dbReference type="EMBL" id="QNSF01000017">
    <property type="protein sequence ID" value="RBP87895.1"/>
    <property type="molecule type" value="Genomic_DNA"/>
</dbReference>
<protein>
    <submittedName>
        <fullName evidence="2">Uncharacterized protein</fullName>
    </submittedName>
</protein>
<accession>A0A366JKC8</accession>